<dbReference type="InterPro" id="IPR005122">
    <property type="entry name" value="Uracil-DNA_glycosylase-like"/>
</dbReference>
<evidence type="ECO:0000256" key="1">
    <source>
        <dbReference type="ARBA" id="ARBA00001400"/>
    </source>
</evidence>
<evidence type="ECO:0000256" key="3">
    <source>
        <dbReference type="ARBA" id="ARBA00004496"/>
    </source>
</evidence>
<dbReference type="InterPro" id="IPR018085">
    <property type="entry name" value="Ura-DNA_Glyclase_AS"/>
</dbReference>
<keyword evidence="10 11" id="KW-0234">DNA repair</keyword>
<comment type="subcellular location">
    <subcellularLocation>
        <location evidence="3 11">Cytoplasm</location>
    </subcellularLocation>
</comment>
<sequence>MRLKEKEWKKWLNVEFEKEYYLSLSQFLEQEYSNKTIYPPREKIFAALDNTPPDEIKVVIIGQDPYHQKNQANGLAFSVENDVPLPPSLKNIFQELKMDVGVINYKSDLLSWAKQGVLLLNTVLTVEEGKADAHKNKGWEKFTDAIIKQISENRKGIIFLLWGSKAIKKKNLIDSDVHYILEAPHPSPLSSYRGFFGCKHFSKSNNILKKMGKKPINWQT</sequence>
<dbReference type="AlphaFoldDB" id="A0A6N9NJ59"/>
<accession>A0A6N9NJ59</accession>
<dbReference type="CDD" id="cd10027">
    <property type="entry name" value="UDG-F1-like"/>
    <property type="match status" value="1"/>
</dbReference>
<dbReference type="Pfam" id="PF03167">
    <property type="entry name" value="UDG"/>
    <property type="match status" value="1"/>
</dbReference>
<dbReference type="HAMAP" id="MF_00148">
    <property type="entry name" value="UDG"/>
    <property type="match status" value="1"/>
</dbReference>
<evidence type="ECO:0000256" key="6">
    <source>
        <dbReference type="ARBA" id="ARBA00018429"/>
    </source>
</evidence>
<comment type="caution">
    <text evidence="15">The sequence shown here is derived from an EMBL/GenBank/DDBJ whole genome shotgun (WGS) entry which is preliminary data.</text>
</comment>
<dbReference type="InterPro" id="IPR036895">
    <property type="entry name" value="Uracil-DNA_glycosylase-like_sf"/>
</dbReference>
<dbReference type="SMART" id="SM00986">
    <property type="entry name" value="UDG"/>
    <property type="match status" value="1"/>
</dbReference>
<dbReference type="PANTHER" id="PTHR11264">
    <property type="entry name" value="URACIL-DNA GLYCOSYLASE"/>
    <property type="match status" value="1"/>
</dbReference>
<dbReference type="SMART" id="SM00987">
    <property type="entry name" value="UreE_C"/>
    <property type="match status" value="1"/>
</dbReference>
<dbReference type="PROSITE" id="PS00130">
    <property type="entry name" value="U_DNA_GLYCOSYLASE"/>
    <property type="match status" value="1"/>
</dbReference>
<evidence type="ECO:0000313" key="15">
    <source>
        <dbReference type="EMBL" id="NBG65889.1"/>
    </source>
</evidence>
<organism evidence="15 16">
    <name type="scientific">Acidiluteibacter ferrifornacis</name>
    <dbReference type="NCBI Taxonomy" id="2692424"/>
    <lineage>
        <taxon>Bacteria</taxon>
        <taxon>Pseudomonadati</taxon>
        <taxon>Bacteroidota</taxon>
        <taxon>Flavobacteriia</taxon>
        <taxon>Flavobacteriales</taxon>
        <taxon>Cryomorphaceae</taxon>
        <taxon>Acidiluteibacter</taxon>
    </lineage>
</organism>
<feature type="domain" description="Uracil-DNA glycosylase-like" evidence="14">
    <location>
        <begin position="49"/>
        <end position="208"/>
    </location>
</feature>
<dbReference type="InterPro" id="IPR002043">
    <property type="entry name" value="UDG_fam1"/>
</dbReference>
<evidence type="ECO:0000313" key="16">
    <source>
        <dbReference type="Proteomes" id="UP000470771"/>
    </source>
</evidence>
<dbReference type="EC" id="3.2.2.27" evidence="5 11"/>
<evidence type="ECO:0000256" key="13">
    <source>
        <dbReference type="RuleBase" id="RU003780"/>
    </source>
</evidence>
<evidence type="ECO:0000256" key="10">
    <source>
        <dbReference type="ARBA" id="ARBA00023204"/>
    </source>
</evidence>
<evidence type="ECO:0000256" key="2">
    <source>
        <dbReference type="ARBA" id="ARBA00002631"/>
    </source>
</evidence>
<dbReference type="NCBIfam" id="NF003588">
    <property type="entry name" value="PRK05254.1-1"/>
    <property type="match status" value="1"/>
</dbReference>
<evidence type="ECO:0000256" key="7">
    <source>
        <dbReference type="ARBA" id="ARBA00022490"/>
    </source>
</evidence>
<dbReference type="SUPFAM" id="SSF52141">
    <property type="entry name" value="Uracil-DNA glycosylase-like"/>
    <property type="match status" value="1"/>
</dbReference>
<dbReference type="RefSeq" id="WP_160632847.1">
    <property type="nucleotide sequence ID" value="NZ_WWNE01000006.1"/>
</dbReference>
<evidence type="ECO:0000256" key="4">
    <source>
        <dbReference type="ARBA" id="ARBA00008184"/>
    </source>
</evidence>
<dbReference type="NCBIfam" id="NF003591">
    <property type="entry name" value="PRK05254.1-4"/>
    <property type="match status" value="1"/>
</dbReference>
<dbReference type="NCBIfam" id="NF003592">
    <property type="entry name" value="PRK05254.1-5"/>
    <property type="match status" value="1"/>
</dbReference>
<evidence type="ECO:0000256" key="12">
    <source>
        <dbReference type="PROSITE-ProRule" id="PRU10072"/>
    </source>
</evidence>
<dbReference type="EMBL" id="WWNE01000006">
    <property type="protein sequence ID" value="NBG65889.1"/>
    <property type="molecule type" value="Genomic_DNA"/>
</dbReference>
<keyword evidence="8 11" id="KW-0227">DNA damage</keyword>
<keyword evidence="15" id="KW-0326">Glycosidase</keyword>
<dbReference type="Proteomes" id="UP000470771">
    <property type="component" value="Unassembled WGS sequence"/>
</dbReference>
<keyword evidence="9 11" id="KW-0378">Hydrolase</keyword>
<evidence type="ECO:0000256" key="5">
    <source>
        <dbReference type="ARBA" id="ARBA00012030"/>
    </source>
</evidence>
<protein>
    <recommendedName>
        <fullName evidence="6 11">Uracil-DNA glycosylase</fullName>
        <shortName evidence="11">UDG</shortName>
        <ecNumber evidence="5 11">3.2.2.27</ecNumber>
    </recommendedName>
</protein>
<evidence type="ECO:0000256" key="11">
    <source>
        <dbReference type="HAMAP-Rule" id="MF_00148"/>
    </source>
</evidence>
<evidence type="ECO:0000259" key="14">
    <source>
        <dbReference type="SMART" id="SM00986"/>
    </source>
</evidence>
<comment type="function">
    <text evidence="2 11 13">Excises uracil residues from the DNA which can arise as a result of misincorporation of dUMP residues by DNA polymerase or due to deamination of cytosine.</text>
</comment>
<keyword evidence="7 11" id="KW-0963">Cytoplasm</keyword>
<gene>
    <name evidence="11" type="primary">ung</name>
    <name evidence="15" type="ORF">GQN54_07140</name>
</gene>
<reference evidence="15 16" key="1">
    <citation type="submission" date="2019-12" db="EMBL/GenBank/DDBJ databases">
        <authorList>
            <person name="Zhao J."/>
        </authorList>
    </citation>
    <scope>NUCLEOTIDE SEQUENCE [LARGE SCALE GENOMIC DNA]</scope>
    <source>
        <strain evidence="15 16">S-15</strain>
    </source>
</reference>
<evidence type="ECO:0000256" key="9">
    <source>
        <dbReference type="ARBA" id="ARBA00022801"/>
    </source>
</evidence>
<dbReference type="NCBIfam" id="NF003589">
    <property type="entry name" value="PRK05254.1-2"/>
    <property type="match status" value="1"/>
</dbReference>
<comment type="similarity">
    <text evidence="4 11 13">Belongs to the uracil-DNA glycosylase (UDG) superfamily. UNG family.</text>
</comment>
<dbReference type="GO" id="GO:0004844">
    <property type="term" value="F:uracil DNA N-glycosylase activity"/>
    <property type="evidence" value="ECO:0007669"/>
    <property type="project" value="UniProtKB-UniRule"/>
</dbReference>
<proteinExistence type="inferred from homology"/>
<dbReference type="Gene3D" id="3.40.470.10">
    <property type="entry name" value="Uracil-DNA glycosylase-like domain"/>
    <property type="match status" value="1"/>
</dbReference>
<keyword evidence="16" id="KW-1185">Reference proteome</keyword>
<dbReference type="FunFam" id="3.40.470.10:FF:000008">
    <property type="entry name" value="Uracil-DNA glycosylase"/>
    <property type="match status" value="1"/>
</dbReference>
<comment type="catalytic activity">
    <reaction evidence="1 11 13">
        <text>Hydrolyzes single-stranded DNA or mismatched double-stranded DNA and polynucleotides, releasing free uracil.</text>
        <dbReference type="EC" id="3.2.2.27"/>
    </reaction>
</comment>
<name>A0A6N9NJ59_9FLAO</name>
<dbReference type="PANTHER" id="PTHR11264:SF0">
    <property type="entry name" value="URACIL-DNA GLYCOSYLASE"/>
    <property type="match status" value="1"/>
</dbReference>
<feature type="active site" description="Proton acceptor" evidence="11 12">
    <location>
        <position position="64"/>
    </location>
</feature>
<dbReference type="GO" id="GO:0097510">
    <property type="term" value="P:base-excision repair, AP site formation via deaminated base removal"/>
    <property type="evidence" value="ECO:0007669"/>
    <property type="project" value="TreeGrafter"/>
</dbReference>
<dbReference type="NCBIfam" id="TIGR00628">
    <property type="entry name" value="ung"/>
    <property type="match status" value="1"/>
</dbReference>
<dbReference type="GO" id="GO:0005737">
    <property type="term" value="C:cytoplasm"/>
    <property type="evidence" value="ECO:0007669"/>
    <property type="project" value="UniProtKB-SubCell"/>
</dbReference>
<evidence type="ECO:0000256" key="8">
    <source>
        <dbReference type="ARBA" id="ARBA00022763"/>
    </source>
</evidence>